<dbReference type="Proteomes" id="UP000265618">
    <property type="component" value="Unassembled WGS sequence"/>
</dbReference>
<dbReference type="EMBL" id="BDIP01008921">
    <property type="protein sequence ID" value="GCA64878.1"/>
    <property type="molecule type" value="Genomic_DNA"/>
</dbReference>
<protein>
    <submittedName>
        <fullName evidence="1">Uncharacterized protein</fullName>
    </submittedName>
</protein>
<evidence type="ECO:0000313" key="2">
    <source>
        <dbReference type="Proteomes" id="UP000265618"/>
    </source>
</evidence>
<proteinExistence type="predicted"/>
<sequence length="35" mass="4131">MSSTTIELKLYPEAHRKHVVDFFKDGEGSMLYWIT</sequence>
<gene>
    <name evidence="1" type="ORF">KIPB_015638</name>
</gene>
<comment type="caution">
    <text evidence="1">The sequence shown here is derived from an EMBL/GenBank/DDBJ whole genome shotgun (WGS) entry which is preliminary data.</text>
</comment>
<accession>A0A391P1F0</accession>
<feature type="non-terminal residue" evidence="1">
    <location>
        <position position="35"/>
    </location>
</feature>
<keyword evidence="2" id="KW-1185">Reference proteome</keyword>
<evidence type="ECO:0000313" key="1">
    <source>
        <dbReference type="EMBL" id="GCA64878.1"/>
    </source>
</evidence>
<dbReference type="AlphaFoldDB" id="A0A391P1F0"/>
<name>A0A391P1F0_9EUKA</name>
<organism evidence="1 2">
    <name type="scientific">Kipferlia bialata</name>
    <dbReference type="NCBI Taxonomy" id="797122"/>
    <lineage>
        <taxon>Eukaryota</taxon>
        <taxon>Metamonada</taxon>
        <taxon>Carpediemonas-like organisms</taxon>
        <taxon>Kipferlia</taxon>
    </lineage>
</organism>
<reference evidence="1 2" key="1">
    <citation type="journal article" date="2018" name="PLoS ONE">
        <title>The draft genome of Kipferlia bialata reveals reductive genome evolution in fornicate parasites.</title>
        <authorList>
            <person name="Tanifuji G."/>
            <person name="Takabayashi S."/>
            <person name="Kume K."/>
            <person name="Takagi M."/>
            <person name="Nakayama T."/>
            <person name="Kamikawa R."/>
            <person name="Inagaki Y."/>
            <person name="Hashimoto T."/>
        </authorList>
    </citation>
    <scope>NUCLEOTIDE SEQUENCE [LARGE SCALE GENOMIC DNA]</scope>
    <source>
        <strain evidence="1">NY0173</strain>
    </source>
</reference>